<dbReference type="RefSeq" id="WP_085631715.1">
    <property type="nucleotide sequence ID" value="NZ_JAFBWU010000004.1"/>
</dbReference>
<comment type="caution">
    <text evidence="3">The sequence shown here is derived from an EMBL/GenBank/DDBJ whole genome shotgun (WGS) entry which is preliminary data.</text>
</comment>
<evidence type="ECO:0000259" key="1">
    <source>
        <dbReference type="Pfam" id="PF12727"/>
    </source>
</evidence>
<organism evidence="3 5">
    <name type="scientific">Marivita cryptomonadis</name>
    <dbReference type="NCBI Taxonomy" id="505252"/>
    <lineage>
        <taxon>Bacteria</taxon>
        <taxon>Pseudomonadati</taxon>
        <taxon>Pseudomonadota</taxon>
        <taxon>Alphaproteobacteria</taxon>
        <taxon>Rhodobacterales</taxon>
        <taxon>Roseobacteraceae</taxon>
        <taxon>Marivita</taxon>
    </lineage>
</organism>
<dbReference type="Proteomes" id="UP000809440">
    <property type="component" value="Unassembled WGS sequence"/>
</dbReference>
<dbReference type="PANTHER" id="PTHR38431">
    <property type="entry name" value="BLL2305 PROTEIN"/>
    <property type="match status" value="1"/>
</dbReference>
<protein>
    <submittedName>
        <fullName evidence="3">Helix-turn-helix transcriptional regulator</fullName>
    </submittedName>
</protein>
<dbReference type="Gene3D" id="3.40.190.10">
    <property type="entry name" value="Periplasmic binding protein-like II"/>
    <property type="match status" value="1"/>
</dbReference>
<dbReference type="InterPro" id="IPR024370">
    <property type="entry name" value="PBP_domain"/>
</dbReference>
<dbReference type="AlphaFoldDB" id="A0A9Q2RWN1"/>
<dbReference type="Proteomes" id="UP000755667">
    <property type="component" value="Unassembled WGS sequence"/>
</dbReference>
<reference evidence="3 6" key="1">
    <citation type="submission" date="2021-01" db="EMBL/GenBank/DDBJ databases">
        <title>Diatom-associated Roseobacters Show Island Model of Population Structure.</title>
        <authorList>
            <person name="Qu L."/>
            <person name="Feng X."/>
            <person name="Chen Y."/>
            <person name="Li L."/>
            <person name="Wang X."/>
            <person name="Hu Z."/>
            <person name="Wang H."/>
            <person name="Luo H."/>
        </authorList>
    </citation>
    <scope>NUCLEOTIDE SEQUENCE</scope>
    <source>
        <strain evidence="4 6">CC28-63</strain>
        <strain evidence="3">CC28-69</strain>
    </source>
</reference>
<evidence type="ECO:0000313" key="6">
    <source>
        <dbReference type="Proteomes" id="UP000809440"/>
    </source>
</evidence>
<feature type="domain" description="Helix-turn-helix" evidence="2">
    <location>
        <begin position="12"/>
        <end position="61"/>
    </location>
</feature>
<dbReference type="EMBL" id="JAFBXE010000004">
    <property type="protein sequence ID" value="MBM2412030.1"/>
    <property type="molecule type" value="Genomic_DNA"/>
</dbReference>
<dbReference type="Pfam" id="PF12727">
    <property type="entry name" value="PBP_like"/>
    <property type="match status" value="1"/>
</dbReference>
<name>A0A9Q2RWN1_9RHOB</name>
<dbReference type="InterPro" id="IPR010093">
    <property type="entry name" value="SinI_DNA-bd"/>
</dbReference>
<proteinExistence type="predicted"/>
<dbReference type="PANTHER" id="PTHR38431:SF1">
    <property type="entry name" value="BLL2305 PROTEIN"/>
    <property type="match status" value="1"/>
</dbReference>
<dbReference type="GeneID" id="62642283"/>
<dbReference type="SUPFAM" id="SSF53850">
    <property type="entry name" value="Periplasmic binding protein-like II"/>
    <property type="match status" value="1"/>
</dbReference>
<evidence type="ECO:0000313" key="4">
    <source>
        <dbReference type="EMBL" id="MBM2416698.1"/>
    </source>
</evidence>
<dbReference type="OrthoDB" id="9805928at2"/>
<feature type="domain" description="PBP" evidence="1">
    <location>
        <begin position="89"/>
        <end position="270"/>
    </location>
</feature>
<dbReference type="GO" id="GO:0003677">
    <property type="term" value="F:DNA binding"/>
    <property type="evidence" value="ECO:0007669"/>
    <property type="project" value="InterPro"/>
</dbReference>
<dbReference type="EMBL" id="JAFBXF010000004">
    <property type="protein sequence ID" value="MBM2416698.1"/>
    <property type="molecule type" value="Genomic_DNA"/>
</dbReference>
<keyword evidence="6" id="KW-1185">Reference proteome</keyword>
<gene>
    <name evidence="3" type="ORF">JQX41_06950</name>
    <name evidence="4" type="ORF">JQX48_06955</name>
</gene>
<dbReference type="Pfam" id="PF12728">
    <property type="entry name" value="HTH_17"/>
    <property type="match status" value="1"/>
</dbReference>
<accession>A0A9Q2RWN1</accession>
<sequence length="297" mass="32149">MTTTDPSSAERYLTVPELAALLRIKERKVYDLAATGAVPCSKVTGKLLFPEQAVRRWLERGQTGSAQTQSARRVVFLGSHDPLLDWALRQSECGIATFFDGSQDGLDRFAAREGIAAGLHMFDAASASWNIAAVNAAMPGASAVLLGFAKRRRGLVIKSDLMADIGGLADLAGRTMTPRQVGAGTRTLFDHLLREADILPDTVHMRPVARSEADAVLDVATGTADATFGLEALAAQHNLGFVPLIEEHFDLLVCRRAYFDQPMQRFVSFLSSTEFRTHAAALKGYDVSKAGTVRWNG</sequence>
<evidence type="ECO:0000313" key="5">
    <source>
        <dbReference type="Proteomes" id="UP000755667"/>
    </source>
</evidence>
<evidence type="ECO:0000259" key="2">
    <source>
        <dbReference type="Pfam" id="PF12728"/>
    </source>
</evidence>
<dbReference type="InterPro" id="IPR041657">
    <property type="entry name" value="HTH_17"/>
</dbReference>
<evidence type="ECO:0000313" key="3">
    <source>
        <dbReference type="EMBL" id="MBM2412030.1"/>
    </source>
</evidence>
<dbReference type="NCBIfam" id="TIGR01764">
    <property type="entry name" value="excise"/>
    <property type="match status" value="1"/>
</dbReference>